<evidence type="ECO:0000313" key="2">
    <source>
        <dbReference type="EMBL" id="SGY41855.1"/>
    </source>
</evidence>
<dbReference type="EMBL" id="FQNC01000042">
    <property type="protein sequence ID" value="SGY41816.1"/>
    <property type="molecule type" value="Genomic_DNA"/>
</dbReference>
<reference evidence="1 3" key="1">
    <citation type="submission" date="2016-11" db="EMBL/GenBank/DDBJ databases">
        <authorList>
            <person name="Jaros S."/>
            <person name="Januszkiewicz K."/>
            <person name="Wedrychowicz H."/>
        </authorList>
    </citation>
    <scope>NUCLEOTIDE SEQUENCE [LARGE SCALE GENOMIC DNA]</scope>
</reference>
<dbReference type="AlphaFoldDB" id="A0A2X0NZ48"/>
<sequence length="160" mass="17147">MGHPRRQRQANHTNAVTRRHISFLIESKSLIDAASLGVLGTSVARLGEYLTDAHPHFDRPNRQTFEARSPPARAHLITTTCEVTICSPLATATSTASTASTISLPPHSCSIAMDSLSINQVPNLCPPCPNHHSNSSGQLELQLEGPTSLTPCLNATQYAS</sequence>
<gene>
    <name evidence="1" type="primary">BQ5605_C003g02566</name>
    <name evidence="2" type="synonym">BQ5605_C003g02575</name>
    <name evidence="1" type="ORF">BQ5605_C003G02566</name>
    <name evidence="2" type="ORF">BQ5605_C003G02575</name>
</gene>
<proteinExistence type="predicted"/>
<organism evidence="1 3">
    <name type="scientific">Microbotryum silenes-dioicae</name>
    <dbReference type="NCBI Taxonomy" id="796604"/>
    <lineage>
        <taxon>Eukaryota</taxon>
        <taxon>Fungi</taxon>
        <taxon>Dikarya</taxon>
        <taxon>Basidiomycota</taxon>
        <taxon>Pucciniomycotina</taxon>
        <taxon>Microbotryomycetes</taxon>
        <taxon>Microbotryales</taxon>
        <taxon>Microbotryaceae</taxon>
        <taxon>Microbotryum</taxon>
    </lineage>
</organism>
<name>A0A2X0NZ48_9BASI</name>
<evidence type="ECO:0000313" key="1">
    <source>
        <dbReference type="EMBL" id="SGY41816.1"/>
    </source>
</evidence>
<keyword evidence="3" id="KW-1185">Reference proteome</keyword>
<evidence type="ECO:0000313" key="3">
    <source>
        <dbReference type="Proteomes" id="UP000249464"/>
    </source>
</evidence>
<dbReference type="EMBL" id="FQNC01000042">
    <property type="protein sequence ID" value="SGY41855.1"/>
    <property type="molecule type" value="Genomic_DNA"/>
</dbReference>
<dbReference type="Proteomes" id="UP000249464">
    <property type="component" value="Unassembled WGS sequence"/>
</dbReference>
<accession>A0A2X0NZ48</accession>
<protein>
    <submittedName>
        <fullName evidence="1">BQ5605_C003g02566 protein</fullName>
    </submittedName>
    <submittedName>
        <fullName evidence="2">BQ5605_C003g02575 protein</fullName>
    </submittedName>
</protein>